<dbReference type="InParanoid" id="A0A409YDQ4"/>
<gene>
    <name evidence="1" type="ORF">CVT24_000410</name>
</gene>
<organism evidence="1 2">
    <name type="scientific">Panaeolus cyanescens</name>
    <dbReference type="NCBI Taxonomy" id="181874"/>
    <lineage>
        <taxon>Eukaryota</taxon>
        <taxon>Fungi</taxon>
        <taxon>Dikarya</taxon>
        <taxon>Basidiomycota</taxon>
        <taxon>Agaricomycotina</taxon>
        <taxon>Agaricomycetes</taxon>
        <taxon>Agaricomycetidae</taxon>
        <taxon>Agaricales</taxon>
        <taxon>Agaricineae</taxon>
        <taxon>Galeropsidaceae</taxon>
        <taxon>Panaeolus</taxon>
    </lineage>
</organism>
<proteinExistence type="predicted"/>
<accession>A0A409YDQ4</accession>
<dbReference type="OrthoDB" id="3125235at2759"/>
<protein>
    <submittedName>
        <fullName evidence="1">Uncharacterized protein</fullName>
    </submittedName>
</protein>
<sequence length="469" mass="52355">MSLERIFNLSEAVAAFSPTPILVAVNKLLDILSPLLSPNNSIDEQTITTLRGLLTSLALGAKYIFIALQHSNSSLSDIRTMLVTFASYRPPALAERLRLIAENLLFGHANAMDGCEVFGALRADVENLLKYIMENHGQETVIRVSGSHTVEHRGLQDLGLSIKKYVEDAETSCKSMVDLLSGTNTLIQAFLEDETFSLERPLTDAPIWSPSLFNVWNTFQMTFIAFSSDLRGPIIMHPSWFQEILKDENGLIESDEQARRPDITQPTFKIFVPRTPGARVNATDSTVGAVLANGTIKSGACELRLLSISQIKRGMSTVTVKMSLQQSGIWRHLLKSFGVLCRITAANADSSFRLLNHTPVTIDDILADPNFLPKHCKPCFKLDASASSLMRWRFWRPIYRWRPSSTFPSHFNIAFDIEHNTQVGVEFHLAFKYRRQFMPVLSDTVQLAGTPYFVDPPPFSADQLPPATP</sequence>
<evidence type="ECO:0000313" key="1">
    <source>
        <dbReference type="EMBL" id="PPR01114.1"/>
    </source>
</evidence>
<name>A0A409YDQ4_9AGAR</name>
<evidence type="ECO:0000313" key="2">
    <source>
        <dbReference type="Proteomes" id="UP000284842"/>
    </source>
</evidence>
<comment type="caution">
    <text evidence="1">The sequence shown here is derived from an EMBL/GenBank/DDBJ whole genome shotgun (WGS) entry which is preliminary data.</text>
</comment>
<dbReference type="AlphaFoldDB" id="A0A409YDQ4"/>
<dbReference type="EMBL" id="NHTK01001271">
    <property type="protein sequence ID" value="PPR01114.1"/>
    <property type="molecule type" value="Genomic_DNA"/>
</dbReference>
<dbReference type="Proteomes" id="UP000284842">
    <property type="component" value="Unassembled WGS sequence"/>
</dbReference>
<reference evidence="1 2" key="1">
    <citation type="journal article" date="2018" name="Evol. Lett.">
        <title>Horizontal gene cluster transfer increased hallucinogenic mushroom diversity.</title>
        <authorList>
            <person name="Reynolds H.T."/>
            <person name="Vijayakumar V."/>
            <person name="Gluck-Thaler E."/>
            <person name="Korotkin H.B."/>
            <person name="Matheny P.B."/>
            <person name="Slot J.C."/>
        </authorList>
    </citation>
    <scope>NUCLEOTIDE SEQUENCE [LARGE SCALE GENOMIC DNA]</scope>
    <source>
        <strain evidence="1 2">2629</strain>
    </source>
</reference>
<keyword evidence="2" id="KW-1185">Reference proteome</keyword>